<evidence type="ECO:0000313" key="1">
    <source>
        <dbReference type="EMBL" id="KAF5773765.1"/>
    </source>
</evidence>
<proteinExistence type="predicted"/>
<dbReference type="Gramene" id="mRNA:HanXRQr2_Chr13g0592351">
    <property type="protein sequence ID" value="mRNA:HanXRQr2_Chr13g0592351"/>
    <property type="gene ID" value="HanXRQr2_Chr13g0592351"/>
</dbReference>
<sequence>MFSSKNGVRSFCHDTIGFFGFLRCNGETVTFNCFFSPSYSIHARISCKMLGLGFRKFRYRHGRIRPV</sequence>
<name>A0A9K3EIH4_HELAN</name>
<dbReference type="AlphaFoldDB" id="A0A9K3EIH4"/>
<organism evidence="1 2">
    <name type="scientific">Helianthus annuus</name>
    <name type="common">Common sunflower</name>
    <dbReference type="NCBI Taxonomy" id="4232"/>
    <lineage>
        <taxon>Eukaryota</taxon>
        <taxon>Viridiplantae</taxon>
        <taxon>Streptophyta</taxon>
        <taxon>Embryophyta</taxon>
        <taxon>Tracheophyta</taxon>
        <taxon>Spermatophyta</taxon>
        <taxon>Magnoliopsida</taxon>
        <taxon>eudicotyledons</taxon>
        <taxon>Gunneridae</taxon>
        <taxon>Pentapetalae</taxon>
        <taxon>asterids</taxon>
        <taxon>campanulids</taxon>
        <taxon>Asterales</taxon>
        <taxon>Asteraceae</taxon>
        <taxon>Asteroideae</taxon>
        <taxon>Heliantheae alliance</taxon>
        <taxon>Heliantheae</taxon>
        <taxon>Helianthus</taxon>
    </lineage>
</organism>
<evidence type="ECO:0000313" key="2">
    <source>
        <dbReference type="Proteomes" id="UP000215914"/>
    </source>
</evidence>
<reference evidence="1" key="1">
    <citation type="journal article" date="2017" name="Nature">
        <title>The sunflower genome provides insights into oil metabolism, flowering and Asterid evolution.</title>
        <authorList>
            <person name="Badouin H."/>
            <person name="Gouzy J."/>
            <person name="Grassa C.J."/>
            <person name="Murat F."/>
            <person name="Staton S.E."/>
            <person name="Cottret L."/>
            <person name="Lelandais-Briere C."/>
            <person name="Owens G.L."/>
            <person name="Carrere S."/>
            <person name="Mayjonade B."/>
            <person name="Legrand L."/>
            <person name="Gill N."/>
            <person name="Kane N.C."/>
            <person name="Bowers J.E."/>
            <person name="Hubner S."/>
            <person name="Bellec A."/>
            <person name="Berard A."/>
            <person name="Berges H."/>
            <person name="Blanchet N."/>
            <person name="Boniface M.C."/>
            <person name="Brunel D."/>
            <person name="Catrice O."/>
            <person name="Chaidir N."/>
            <person name="Claudel C."/>
            <person name="Donnadieu C."/>
            <person name="Faraut T."/>
            <person name="Fievet G."/>
            <person name="Helmstetter N."/>
            <person name="King M."/>
            <person name="Knapp S.J."/>
            <person name="Lai Z."/>
            <person name="Le Paslier M.C."/>
            <person name="Lippi Y."/>
            <person name="Lorenzon L."/>
            <person name="Mandel J.R."/>
            <person name="Marage G."/>
            <person name="Marchand G."/>
            <person name="Marquand E."/>
            <person name="Bret-Mestries E."/>
            <person name="Morien E."/>
            <person name="Nambeesan S."/>
            <person name="Nguyen T."/>
            <person name="Pegot-Espagnet P."/>
            <person name="Pouilly N."/>
            <person name="Raftis F."/>
            <person name="Sallet E."/>
            <person name="Schiex T."/>
            <person name="Thomas J."/>
            <person name="Vandecasteele C."/>
            <person name="Vares D."/>
            <person name="Vear F."/>
            <person name="Vautrin S."/>
            <person name="Crespi M."/>
            <person name="Mangin B."/>
            <person name="Burke J.M."/>
            <person name="Salse J."/>
            <person name="Munos S."/>
            <person name="Vincourt P."/>
            <person name="Rieseberg L.H."/>
            <person name="Langlade N.B."/>
        </authorList>
    </citation>
    <scope>NUCLEOTIDE SEQUENCE</scope>
    <source>
        <tissue evidence="1">Leaves</tissue>
    </source>
</reference>
<comment type="caution">
    <text evidence="1">The sequence shown here is derived from an EMBL/GenBank/DDBJ whole genome shotgun (WGS) entry which is preliminary data.</text>
</comment>
<gene>
    <name evidence="1" type="ORF">HanXRQr2_Chr13g0592351</name>
</gene>
<protein>
    <submittedName>
        <fullName evidence="1">Uncharacterized protein</fullName>
    </submittedName>
</protein>
<keyword evidence="2" id="KW-1185">Reference proteome</keyword>
<accession>A0A9K3EIH4</accession>
<reference evidence="1" key="2">
    <citation type="submission" date="2020-06" db="EMBL/GenBank/DDBJ databases">
        <title>Helianthus annuus Genome sequencing and assembly Release 2.</title>
        <authorList>
            <person name="Gouzy J."/>
            <person name="Langlade N."/>
            <person name="Munos S."/>
        </authorList>
    </citation>
    <scope>NUCLEOTIDE SEQUENCE</scope>
    <source>
        <tissue evidence="1">Leaves</tissue>
    </source>
</reference>
<dbReference type="EMBL" id="MNCJ02000328">
    <property type="protein sequence ID" value="KAF5773765.1"/>
    <property type="molecule type" value="Genomic_DNA"/>
</dbReference>
<dbReference type="Proteomes" id="UP000215914">
    <property type="component" value="Unassembled WGS sequence"/>
</dbReference>